<dbReference type="PROSITE" id="PS50001">
    <property type="entry name" value="SH2"/>
    <property type="match status" value="2"/>
</dbReference>
<dbReference type="Gene3D" id="3.30.200.20">
    <property type="entry name" value="Phosphorylase Kinase, domain 1"/>
    <property type="match status" value="1"/>
</dbReference>
<evidence type="ECO:0000256" key="8">
    <source>
        <dbReference type="ARBA" id="ARBA00022777"/>
    </source>
</evidence>
<dbReference type="SMART" id="SM00219">
    <property type="entry name" value="TyrKc"/>
    <property type="match status" value="1"/>
</dbReference>
<dbReference type="Gene3D" id="1.10.510.10">
    <property type="entry name" value="Transferase(Phosphotransferase) domain 1"/>
    <property type="match status" value="1"/>
</dbReference>
<reference evidence="22" key="2">
    <citation type="submission" date="2025-09" db="UniProtKB">
        <authorList>
            <consortium name="Ensembl"/>
        </authorList>
    </citation>
    <scope>IDENTIFICATION</scope>
</reference>
<comment type="subcellular location">
    <subcellularLocation>
        <location evidence="1">Cell membrane</location>
    </subcellularLocation>
    <subcellularLocation>
        <location evidence="2">Cytoplasm</location>
    </subcellularLocation>
</comment>
<dbReference type="InterPro" id="IPR011009">
    <property type="entry name" value="Kinase-like_dom_sf"/>
</dbReference>
<dbReference type="InterPro" id="IPR036860">
    <property type="entry name" value="SH2_dom_sf"/>
</dbReference>
<dbReference type="Pfam" id="PF00017">
    <property type="entry name" value="SH2"/>
    <property type="match status" value="2"/>
</dbReference>
<feature type="domain" description="SH2" evidence="20">
    <location>
        <begin position="168"/>
        <end position="259"/>
    </location>
</feature>
<evidence type="ECO:0000256" key="1">
    <source>
        <dbReference type="ARBA" id="ARBA00004236"/>
    </source>
</evidence>
<dbReference type="EC" id="2.7.10.2" evidence="15"/>
<dbReference type="CDD" id="cd10402">
    <property type="entry name" value="SH2_C-SH2_Zap70"/>
    <property type="match status" value="1"/>
</dbReference>
<dbReference type="FunFam" id="1.10.510.10:FF:000216">
    <property type="entry name" value="Tyrosine-protein kinase SYK"/>
    <property type="match status" value="1"/>
</dbReference>
<keyword evidence="5 15" id="KW-0808">Transferase</keyword>
<dbReference type="Proteomes" id="UP000694541">
    <property type="component" value="Unplaced"/>
</dbReference>
<evidence type="ECO:0000256" key="3">
    <source>
        <dbReference type="ARBA" id="ARBA00022475"/>
    </source>
</evidence>
<dbReference type="PROSITE" id="PS00109">
    <property type="entry name" value="PROTEIN_KINASE_TYR"/>
    <property type="match status" value="1"/>
</dbReference>
<accession>A0A8B9MND8</accession>
<evidence type="ECO:0000256" key="7">
    <source>
        <dbReference type="ARBA" id="ARBA00022741"/>
    </source>
</evidence>
<dbReference type="PROSITE" id="PS00107">
    <property type="entry name" value="PROTEIN_KINASE_ATP"/>
    <property type="match status" value="1"/>
</dbReference>
<keyword evidence="9 15" id="KW-0067">ATP-binding</keyword>
<dbReference type="GO" id="GO:0004715">
    <property type="term" value="F:non-membrane spanning protein tyrosine kinase activity"/>
    <property type="evidence" value="ECO:0007669"/>
    <property type="project" value="UniProtKB-EC"/>
</dbReference>
<dbReference type="Gene3D" id="1.10.930.10">
    <property type="entry name" value="Syk Kinase, Chain A, domain 2"/>
    <property type="match status" value="1"/>
</dbReference>
<dbReference type="AlphaFoldDB" id="A0A8B9MND8"/>
<keyword evidence="6" id="KW-0677">Repeat</keyword>
<dbReference type="InterPro" id="IPR020635">
    <property type="entry name" value="Tyr_kinase_cat_dom"/>
</dbReference>
<evidence type="ECO:0000256" key="12">
    <source>
        <dbReference type="ARBA" id="ARBA00023136"/>
    </source>
</evidence>
<dbReference type="InterPro" id="IPR017441">
    <property type="entry name" value="Protein_kinase_ATP_BS"/>
</dbReference>
<dbReference type="Ensembl" id="ENSANIT00000010794.1">
    <property type="protein sequence ID" value="ENSANIP00000010427.1"/>
    <property type="gene ID" value="ENSANIG00000007034.1"/>
</dbReference>
<dbReference type="FunFam" id="1.10.930.10:FF:000001">
    <property type="entry name" value="Tyrosine-protein kinase"/>
    <property type="match status" value="1"/>
</dbReference>
<evidence type="ECO:0000256" key="9">
    <source>
        <dbReference type="ARBA" id="ARBA00022840"/>
    </source>
</evidence>
<dbReference type="PIRSF" id="PIRSF000604">
    <property type="entry name" value="TyrPK_SYK"/>
    <property type="match status" value="1"/>
</dbReference>
<dbReference type="InterPro" id="IPR000719">
    <property type="entry name" value="Prot_kinase_dom"/>
</dbReference>
<evidence type="ECO:0000313" key="22">
    <source>
        <dbReference type="Ensembl" id="ENSANIP00000010427.1"/>
    </source>
</evidence>
<evidence type="ECO:0000256" key="13">
    <source>
        <dbReference type="ARBA" id="ARBA00023137"/>
    </source>
</evidence>
<name>A0A8B9MND8_9AVES</name>
<keyword evidence="12" id="KW-0472">Membrane</keyword>
<dbReference type="CDD" id="cd09938">
    <property type="entry name" value="SH2_N-SH2_Zap70_Syk_like"/>
    <property type="match status" value="1"/>
</dbReference>
<evidence type="ECO:0000259" key="20">
    <source>
        <dbReference type="PROSITE" id="PS50001"/>
    </source>
</evidence>
<dbReference type="InterPro" id="IPR001245">
    <property type="entry name" value="Ser-Thr/Tyr_kinase_cat_dom"/>
</dbReference>
<dbReference type="InterPro" id="IPR023420">
    <property type="entry name" value="Kinase_SYK/ZAP-70_inter-SH2_sf"/>
</dbReference>
<organism evidence="22 23">
    <name type="scientific">Accipiter nisus</name>
    <name type="common">Eurasian sparrowhawk</name>
    <dbReference type="NCBI Taxonomy" id="211598"/>
    <lineage>
        <taxon>Eukaryota</taxon>
        <taxon>Metazoa</taxon>
        <taxon>Chordata</taxon>
        <taxon>Craniata</taxon>
        <taxon>Vertebrata</taxon>
        <taxon>Euteleostomi</taxon>
        <taxon>Archelosauria</taxon>
        <taxon>Archosauria</taxon>
        <taxon>Dinosauria</taxon>
        <taxon>Saurischia</taxon>
        <taxon>Theropoda</taxon>
        <taxon>Coelurosauria</taxon>
        <taxon>Aves</taxon>
        <taxon>Neognathae</taxon>
        <taxon>Neoaves</taxon>
        <taxon>Telluraves</taxon>
        <taxon>Accipitrimorphae</taxon>
        <taxon>Accipitriformes</taxon>
        <taxon>Accipitridae</taxon>
        <taxon>Accipitrinae</taxon>
        <taxon>Accipiter</taxon>
    </lineage>
</organism>
<evidence type="ECO:0000256" key="11">
    <source>
        <dbReference type="ARBA" id="ARBA00022999"/>
    </source>
</evidence>
<keyword evidence="3" id="KW-1003">Cell membrane</keyword>
<dbReference type="InterPro" id="IPR012234">
    <property type="entry name" value="Tyr_kinase_non-rcpt_SYK/ZAP70"/>
</dbReference>
<dbReference type="SUPFAM" id="SSF55550">
    <property type="entry name" value="SH2 domain"/>
    <property type="match status" value="2"/>
</dbReference>
<evidence type="ECO:0000256" key="15">
    <source>
        <dbReference type="PIRNR" id="PIRNR000604"/>
    </source>
</evidence>
<dbReference type="SUPFAM" id="SSF56112">
    <property type="entry name" value="Protein kinase-like (PK-like)"/>
    <property type="match status" value="1"/>
</dbReference>
<dbReference type="Gene3D" id="3.30.505.10">
    <property type="entry name" value="SH2 domain"/>
    <property type="match status" value="2"/>
</dbReference>
<dbReference type="InterPro" id="IPR000980">
    <property type="entry name" value="SH2"/>
</dbReference>
<evidence type="ECO:0000256" key="2">
    <source>
        <dbReference type="ARBA" id="ARBA00004496"/>
    </source>
</evidence>
<feature type="binding site" evidence="17">
    <location>
        <begin position="315"/>
        <end position="323"/>
    </location>
    <ligand>
        <name>ATP</name>
        <dbReference type="ChEBI" id="CHEBI:30616"/>
    </ligand>
</feature>
<keyword evidence="10" id="KW-0391">Immunity</keyword>
<keyword evidence="8 15" id="KW-0418">Kinase</keyword>
<proteinExistence type="inferred from homology"/>
<dbReference type="GO" id="GO:0005886">
    <property type="term" value="C:plasma membrane"/>
    <property type="evidence" value="ECO:0007669"/>
    <property type="project" value="UniProtKB-SubCell"/>
</dbReference>
<dbReference type="PROSITE" id="PS50011">
    <property type="entry name" value="PROTEIN_KINASE_DOM"/>
    <property type="match status" value="1"/>
</dbReference>
<dbReference type="InterPro" id="IPR050198">
    <property type="entry name" value="Non-receptor_tyrosine_kinases"/>
</dbReference>
<dbReference type="FunFam" id="3.30.505.10:FF:000031">
    <property type="entry name" value="Tyrosine-protein kinase"/>
    <property type="match status" value="1"/>
</dbReference>
<keyword evidence="11 18" id="KW-0727">SH2 domain</keyword>
<keyword evidence="4" id="KW-0963">Cytoplasm</keyword>
<feature type="domain" description="Protein kinase" evidence="21">
    <location>
        <begin position="309"/>
        <end position="562"/>
    </location>
</feature>
<evidence type="ECO:0000256" key="10">
    <source>
        <dbReference type="ARBA" id="ARBA00022859"/>
    </source>
</evidence>
<evidence type="ECO:0000256" key="16">
    <source>
        <dbReference type="PIRSR" id="PIRSR000604-1"/>
    </source>
</evidence>
<keyword evidence="13 15" id="KW-0829">Tyrosine-protein kinase</keyword>
<evidence type="ECO:0000256" key="18">
    <source>
        <dbReference type="PROSITE-ProRule" id="PRU00191"/>
    </source>
</evidence>
<dbReference type="Pfam" id="PF07714">
    <property type="entry name" value="PK_Tyr_Ser-Thr"/>
    <property type="match status" value="1"/>
</dbReference>
<sequence>MAIQIMPDAAAHLPFYYGSIARSEAEEYLKLAGMSDGLFLLRQCLRSLGGYVLSMVCNLQFYHYAIERQMNGTYAIAGGKAHCGPEELCEFYSKDADGLCCTLRKPCNRPCGVDPQPGVFDSMRDNMVREYVRQTWKLEGDALEQAIISQAPQVEKLIATTAHERMPWYHGSIARDEAERRLYSGAQPDGKFLLRERKENSAYALSLVYGKTVYHYRIDQDKSGKYSIPEGTKFDTLWQLVEYLKLKPDGLIFYLREACPNPNMPGELTSLSAGKSRLLPMDTSVYESPYSDPEELKDKKLFLKRDHLMIDEVELGAGNFGCVKKGVYKMRKKQIDVAIKVLKSNNEKTVKDEMMKEAQIMHQLDNPYIVRMIGVCEAESLMLVMEMASGGPLNKFLASRNNIVELMHQVSMGMKYLEEKNFVHRDLAARNVLLVNQHYAKISDFGLSKALGADDSYYKARTAGKWPLKWYAPECILYHKFSSKSDVWSYGVTMWEAFSYGQKPYKKMKGPEVISFIEQGKRMDCPTDCPAEMYALMQQCWTYRWEERPGFTTVENVIRSYYYSIATKTENGPETEGKSKAALP</sequence>
<dbReference type="InterPro" id="IPR008266">
    <property type="entry name" value="Tyr_kinase_AS"/>
</dbReference>
<feature type="binding site" evidence="17 19">
    <location>
        <position position="340"/>
    </location>
    <ligand>
        <name>ATP</name>
        <dbReference type="ChEBI" id="CHEBI:30616"/>
    </ligand>
</feature>
<evidence type="ECO:0000256" key="17">
    <source>
        <dbReference type="PIRSR" id="PIRSR000604-2"/>
    </source>
</evidence>
<dbReference type="InterPro" id="IPR035838">
    <property type="entry name" value="SYK/ZAP-70_N_SH2"/>
</dbReference>
<evidence type="ECO:0000256" key="14">
    <source>
        <dbReference type="ARBA" id="ARBA00051245"/>
    </source>
</evidence>
<evidence type="ECO:0000256" key="19">
    <source>
        <dbReference type="PROSITE-ProRule" id="PRU10141"/>
    </source>
</evidence>
<evidence type="ECO:0000256" key="5">
    <source>
        <dbReference type="ARBA" id="ARBA00022679"/>
    </source>
</evidence>
<dbReference type="PRINTS" id="PR00401">
    <property type="entry name" value="SH2DOMAIN"/>
</dbReference>
<reference evidence="22" key="1">
    <citation type="submission" date="2025-08" db="UniProtKB">
        <authorList>
            <consortium name="Ensembl"/>
        </authorList>
    </citation>
    <scope>IDENTIFICATION</scope>
</reference>
<feature type="domain" description="SH2" evidence="20">
    <location>
        <begin position="15"/>
        <end position="107"/>
    </location>
</feature>
<dbReference type="PANTHER" id="PTHR24418">
    <property type="entry name" value="TYROSINE-PROTEIN KINASE"/>
    <property type="match status" value="1"/>
</dbReference>
<feature type="active site" description="Proton acceptor" evidence="16">
    <location>
        <position position="426"/>
    </location>
</feature>
<dbReference type="GO" id="GO:0035556">
    <property type="term" value="P:intracellular signal transduction"/>
    <property type="evidence" value="ECO:0007669"/>
    <property type="project" value="InterPro"/>
</dbReference>
<keyword evidence="7 15" id="KW-0547">Nucleotide-binding</keyword>
<dbReference type="PRINTS" id="PR00109">
    <property type="entry name" value="TYRKINASE"/>
</dbReference>
<protein>
    <recommendedName>
        <fullName evidence="15">Tyrosine-protein kinase</fullName>
        <ecNumber evidence="15">2.7.10.2</ecNumber>
    </recommendedName>
</protein>
<dbReference type="GO" id="GO:0005737">
    <property type="term" value="C:cytoplasm"/>
    <property type="evidence" value="ECO:0007669"/>
    <property type="project" value="UniProtKB-SubCell"/>
</dbReference>
<evidence type="ECO:0000259" key="21">
    <source>
        <dbReference type="PROSITE" id="PS50011"/>
    </source>
</evidence>
<dbReference type="FunFam" id="3.30.200.20:FF:000185">
    <property type="entry name" value="Tyrosine-protein kinase"/>
    <property type="match status" value="1"/>
</dbReference>
<comment type="similarity">
    <text evidence="15">Belongs to the protein kinase superfamily. Tyr protein kinase family. SYK/ZAP-70 subfamily.</text>
</comment>
<evidence type="ECO:0000256" key="6">
    <source>
        <dbReference type="ARBA" id="ARBA00022737"/>
    </source>
</evidence>
<dbReference type="GO" id="GO:0002376">
    <property type="term" value="P:immune system process"/>
    <property type="evidence" value="ECO:0007669"/>
    <property type="project" value="UniProtKB-KW"/>
</dbReference>
<keyword evidence="23" id="KW-1185">Reference proteome</keyword>
<dbReference type="GO" id="GO:0005524">
    <property type="term" value="F:ATP binding"/>
    <property type="evidence" value="ECO:0007669"/>
    <property type="project" value="UniProtKB-UniRule"/>
</dbReference>
<evidence type="ECO:0000256" key="4">
    <source>
        <dbReference type="ARBA" id="ARBA00022490"/>
    </source>
</evidence>
<evidence type="ECO:0000313" key="23">
    <source>
        <dbReference type="Proteomes" id="UP000694541"/>
    </source>
</evidence>
<dbReference type="SMART" id="SM00252">
    <property type="entry name" value="SH2"/>
    <property type="match status" value="2"/>
</dbReference>
<comment type="catalytic activity">
    <reaction evidence="14 15">
        <text>L-tyrosyl-[protein] + ATP = O-phospho-L-tyrosyl-[protein] + ADP + H(+)</text>
        <dbReference type="Rhea" id="RHEA:10596"/>
        <dbReference type="Rhea" id="RHEA-COMP:10136"/>
        <dbReference type="Rhea" id="RHEA-COMP:20101"/>
        <dbReference type="ChEBI" id="CHEBI:15378"/>
        <dbReference type="ChEBI" id="CHEBI:30616"/>
        <dbReference type="ChEBI" id="CHEBI:46858"/>
        <dbReference type="ChEBI" id="CHEBI:61978"/>
        <dbReference type="ChEBI" id="CHEBI:456216"/>
        <dbReference type="EC" id="2.7.10.2"/>
    </reaction>
</comment>